<feature type="domain" description="C2HC/C3H-type" evidence="7">
    <location>
        <begin position="68"/>
        <end position="97"/>
    </location>
</feature>
<keyword evidence="3 5" id="KW-0863">Zinc-finger</keyword>
<dbReference type="EMBL" id="CAKXAJ010011316">
    <property type="protein sequence ID" value="CAH2212878.1"/>
    <property type="molecule type" value="Genomic_DNA"/>
</dbReference>
<dbReference type="InterPro" id="IPR026319">
    <property type="entry name" value="ZC2HC1A/B-like"/>
</dbReference>
<protein>
    <submittedName>
        <fullName evidence="8">Jg4583 protein</fullName>
    </submittedName>
</protein>
<feature type="region of interest" description="Disordered" evidence="6">
    <location>
        <begin position="1"/>
        <end position="73"/>
    </location>
</feature>
<dbReference type="InterPro" id="IPR049899">
    <property type="entry name" value="Znf_C2HC_C3H"/>
</dbReference>
<sequence length="122" mass="13067">KRQAQQQSSKSSRSPSPESAGPVSPASNESFRPILRTPPPSRAGPPPSPPVPTHPIAPVAPEPSGPLPLLPCPVCDRTFVPQSLAKHVKICEKMTVKKRKTFDSSRQRREGVSTPSDCNVGE</sequence>
<evidence type="ECO:0000256" key="2">
    <source>
        <dbReference type="ARBA" id="ARBA00022737"/>
    </source>
</evidence>
<evidence type="ECO:0000256" key="5">
    <source>
        <dbReference type="PROSITE-ProRule" id="PRU01371"/>
    </source>
</evidence>
<feature type="compositionally biased region" description="Pro residues" evidence="6">
    <location>
        <begin position="36"/>
        <end position="71"/>
    </location>
</feature>
<keyword evidence="1" id="KW-0479">Metal-binding</keyword>
<evidence type="ECO:0000256" key="4">
    <source>
        <dbReference type="ARBA" id="ARBA00022833"/>
    </source>
</evidence>
<keyword evidence="2" id="KW-0677">Repeat</keyword>
<accession>A0A8S4QMY9</accession>
<keyword evidence="9" id="KW-1185">Reference proteome</keyword>
<gene>
    <name evidence="8" type="primary">jg4583</name>
    <name evidence="8" type="ORF">PAEG_LOCUS3519</name>
</gene>
<dbReference type="Gene3D" id="3.30.160.60">
    <property type="entry name" value="Classic Zinc Finger"/>
    <property type="match status" value="1"/>
</dbReference>
<proteinExistence type="predicted"/>
<comment type="caution">
    <text evidence="8">The sequence shown here is derived from an EMBL/GenBank/DDBJ whole genome shotgun (WGS) entry which is preliminary data.</text>
</comment>
<dbReference type="AlphaFoldDB" id="A0A8S4QMY9"/>
<evidence type="ECO:0000256" key="6">
    <source>
        <dbReference type="SAM" id="MobiDB-lite"/>
    </source>
</evidence>
<reference evidence="8" key="1">
    <citation type="submission" date="2022-03" db="EMBL/GenBank/DDBJ databases">
        <authorList>
            <person name="Lindestad O."/>
        </authorList>
    </citation>
    <scope>NUCLEOTIDE SEQUENCE</scope>
</reference>
<feature type="compositionally biased region" description="Low complexity" evidence="6">
    <location>
        <begin position="1"/>
        <end position="20"/>
    </location>
</feature>
<keyword evidence="4" id="KW-0862">Zinc</keyword>
<feature type="region of interest" description="Disordered" evidence="6">
    <location>
        <begin position="99"/>
        <end position="122"/>
    </location>
</feature>
<dbReference type="Proteomes" id="UP000838756">
    <property type="component" value="Unassembled WGS sequence"/>
</dbReference>
<dbReference type="PANTHER" id="PTHR13555:SF5">
    <property type="entry name" value="ZINC-FINGER OF A C2HC-TYPE"/>
    <property type="match status" value="1"/>
</dbReference>
<dbReference type="GO" id="GO:0008270">
    <property type="term" value="F:zinc ion binding"/>
    <property type="evidence" value="ECO:0007669"/>
    <property type="project" value="UniProtKB-KW"/>
</dbReference>
<evidence type="ECO:0000256" key="3">
    <source>
        <dbReference type="ARBA" id="ARBA00022771"/>
    </source>
</evidence>
<dbReference type="PROSITE" id="PS52027">
    <property type="entry name" value="ZF_C2HC_C3H"/>
    <property type="match status" value="1"/>
</dbReference>
<evidence type="ECO:0000313" key="9">
    <source>
        <dbReference type="Proteomes" id="UP000838756"/>
    </source>
</evidence>
<feature type="non-terminal residue" evidence="8">
    <location>
        <position position="1"/>
    </location>
</feature>
<organism evidence="8 9">
    <name type="scientific">Pararge aegeria aegeria</name>
    <dbReference type="NCBI Taxonomy" id="348720"/>
    <lineage>
        <taxon>Eukaryota</taxon>
        <taxon>Metazoa</taxon>
        <taxon>Ecdysozoa</taxon>
        <taxon>Arthropoda</taxon>
        <taxon>Hexapoda</taxon>
        <taxon>Insecta</taxon>
        <taxon>Pterygota</taxon>
        <taxon>Neoptera</taxon>
        <taxon>Endopterygota</taxon>
        <taxon>Lepidoptera</taxon>
        <taxon>Glossata</taxon>
        <taxon>Ditrysia</taxon>
        <taxon>Papilionoidea</taxon>
        <taxon>Nymphalidae</taxon>
        <taxon>Satyrinae</taxon>
        <taxon>Satyrini</taxon>
        <taxon>Parargina</taxon>
        <taxon>Pararge</taxon>
    </lineage>
</organism>
<dbReference type="Pfam" id="PF13913">
    <property type="entry name" value="zf-C2HC_2"/>
    <property type="match status" value="1"/>
</dbReference>
<feature type="compositionally biased region" description="Polar residues" evidence="6">
    <location>
        <begin position="113"/>
        <end position="122"/>
    </location>
</feature>
<dbReference type="OrthoDB" id="10066537at2759"/>
<dbReference type="PANTHER" id="PTHR13555">
    <property type="entry name" value="C2H2 ZINC FINGER CGI-62-RELATED"/>
    <property type="match status" value="1"/>
</dbReference>
<feature type="compositionally biased region" description="Basic and acidic residues" evidence="6">
    <location>
        <begin position="99"/>
        <end position="111"/>
    </location>
</feature>
<name>A0A8S4QMY9_9NEOP</name>
<evidence type="ECO:0000256" key="1">
    <source>
        <dbReference type="ARBA" id="ARBA00022723"/>
    </source>
</evidence>
<evidence type="ECO:0000259" key="7">
    <source>
        <dbReference type="PROSITE" id="PS52027"/>
    </source>
</evidence>
<evidence type="ECO:0000313" key="8">
    <source>
        <dbReference type="EMBL" id="CAH2212878.1"/>
    </source>
</evidence>